<evidence type="ECO:0000256" key="6">
    <source>
        <dbReference type="ARBA" id="ARBA00022741"/>
    </source>
</evidence>
<accession>A0A8J3WEM8</accession>
<evidence type="ECO:0000256" key="10">
    <source>
        <dbReference type="ARBA" id="ARBA00023455"/>
    </source>
</evidence>
<dbReference type="GO" id="GO:0005886">
    <property type="term" value="C:plasma membrane"/>
    <property type="evidence" value="ECO:0007669"/>
    <property type="project" value="UniProtKB-SubCell"/>
</dbReference>
<organism evidence="14 15">
    <name type="scientific">Planobispora rosea</name>
    <dbReference type="NCBI Taxonomy" id="35762"/>
    <lineage>
        <taxon>Bacteria</taxon>
        <taxon>Bacillati</taxon>
        <taxon>Actinomycetota</taxon>
        <taxon>Actinomycetes</taxon>
        <taxon>Streptosporangiales</taxon>
        <taxon>Streptosporangiaceae</taxon>
        <taxon>Planobispora</taxon>
    </lineage>
</organism>
<dbReference type="InterPro" id="IPR039421">
    <property type="entry name" value="Type_1_exporter"/>
</dbReference>
<dbReference type="PANTHER" id="PTHR24221">
    <property type="entry name" value="ATP-BINDING CASSETTE SUB-FAMILY B"/>
    <property type="match status" value="1"/>
</dbReference>
<dbReference type="PROSITE" id="PS00211">
    <property type="entry name" value="ABC_TRANSPORTER_1"/>
    <property type="match status" value="1"/>
</dbReference>
<dbReference type="Proteomes" id="UP000655044">
    <property type="component" value="Unassembled WGS sequence"/>
</dbReference>
<keyword evidence="4" id="KW-0997">Cell inner membrane</keyword>
<dbReference type="EMBL" id="BOOI01000047">
    <property type="protein sequence ID" value="GIH86570.1"/>
    <property type="molecule type" value="Genomic_DNA"/>
</dbReference>
<evidence type="ECO:0000313" key="14">
    <source>
        <dbReference type="EMBL" id="GIH86570.1"/>
    </source>
</evidence>
<evidence type="ECO:0000256" key="8">
    <source>
        <dbReference type="ARBA" id="ARBA00022989"/>
    </source>
</evidence>
<evidence type="ECO:0000256" key="11">
    <source>
        <dbReference type="SAM" id="Phobius"/>
    </source>
</evidence>
<dbReference type="SMART" id="SM00382">
    <property type="entry name" value="AAA"/>
    <property type="match status" value="1"/>
</dbReference>
<reference evidence="14" key="1">
    <citation type="submission" date="2021-01" db="EMBL/GenBank/DDBJ databases">
        <title>Whole genome shotgun sequence of Planobispora rosea NBRC 15558.</title>
        <authorList>
            <person name="Komaki H."/>
            <person name="Tamura T."/>
        </authorList>
    </citation>
    <scope>NUCLEOTIDE SEQUENCE</scope>
    <source>
        <strain evidence="14">NBRC 15558</strain>
    </source>
</reference>
<evidence type="ECO:0000259" key="13">
    <source>
        <dbReference type="PROSITE" id="PS50929"/>
    </source>
</evidence>
<comment type="caution">
    <text evidence="14">The sequence shown here is derived from an EMBL/GenBank/DDBJ whole genome shotgun (WGS) entry which is preliminary data.</text>
</comment>
<evidence type="ECO:0000256" key="9">
    <source>
        <dbReference type="ARBA" id="ARBA00023136"/>
    </source>
</evidence>
<dbReference type="InterPro" id="IPR036640">
    <property type="entry name" value="ABC1_TM_sf"/>
</dbReference>
<dbReference type="Pfam" id="PF00664">
    <property type="entry name" value="ABC_membrane"/>
    <property type="match status" value="1"/>
</dbReference>
<dbReference type="SUPFAM" id="SSF90123">
    <property type="entry name" value="ABC transporter transmembrane region"/>
    <property type="match status" value="1"/>
</dbReference>
<dbReference type="InterPro" id="IPR003593">
    <property type="entry name" value="AAA+_ATPase"/>
</dbReference>
<keyword evidence="2" id="KW-0813">Transport</keyword>
<dbReference type="GO" id="GO:0005524">
    <property type="term" value="F:ATP binding"/>
    <property type="evidence" value="ECO:0007669"/>
    <property type="project" value="UniProtKB-KW"/>
</dbReference>
<feature type="transmembrane region" description="Helical" evidence="11">
    <location>
        <begin position="132"/>
        <end position="150"/>
    </location>
</feature>
<evidence type="ECO:0000256" key="2">
    <source>
        <dbReference type="ARBA" id="ARBA00022448"/>
    </source>
</evidence>
<dbReference type="PROSITE" id="PS50893">
    <property type="entry name" value="ABC_TRANSPORTER_2"/>
    <property type="match status" value="1"/>
</dbReference>
<keyword evidence="15" id="KW-1185">Reference proteome</keyword>
<dbReference type="FunFam" id="3.40.50.300:FF:000221">
    <property type="entry name" value="Multidrug ABC transporter ATP-binding protein"/>
    <property type="match status" value="1"/>
</dbReference>
<feature type="domain" description="ABC transporter" evidence="12">
    <location>
        <begin position="343"/>
        <end position="578"/>
    </location>
</feature>
<dbReference type="PROSITE" id="PS50929">
    <property type="entry name" value="ABC_TM1F"/>
    <property type="match status" value="1"/>
</dbReference>
<evidence type="ECO:0000259" key="12">
    <source>
        <dbReference type="PROSITE" id="PS50893"/>
    </source>
</evidence>
<evidence type="ECO:0000256" key="3">
    <source>
        <dbReference type="ARBA" id="ARBA00022475"/>
    </source>
</evidence>
<dbReference type="GO" id="GO:0034040">
    <property type="term" value="F:ATPase-coupled lipid transmembrane transporter activity"/>
    <property type="evidence" value="ECO:0007669"/>
    <property type="project" value="TreeGrafter"/>
</dbReference>
<dbReference type="Gene3D" id="3.40.50.300">
    <property type="entry name" value="P-loop containing nucleotide triphosphate hydrolases"/>
    <property type="match status" value="1"/>
</dbReference>
<name>A0A8J3WEM8_PLARO</name>
<comment type="similarity">
    <text evidence="10">Belongs to the ABC transporter superfamily. Siderophore-Fe(3+) uptake transporter (SIUT) (TC 3.A.1.21) family.</text>
</comment>
<dbReference type="AlphaFoldDB" id="A0A8J3WEM8"/>
<dbReference type="GO" id="GO:0016887">
    <property type="term" value="F:ATP hydrolysis activity"/>
    <property type="evidence" value="ECO:0007669"/>
    <property type="project" value="InterPro"/>
</dbReference>
<feature type="domain" description="ABC transmembrane type-1" evidence="13">
    <location>
        <begin position="18"/>
        <end position="305"/>
    </location>
</feature>
<keyword evidence="5 11" id="KW-0812">Transmembrane</keyword>
<evidence type="ECO:0000256" key="4">
    <source>
        <dbReference type="ARBA" id="ARBA00022519"/>
    </source>
</evidence>
<keyword evidence="6" id="KW-0547">Nucleotide-binding</keyword>
<evidence type="ECO:0000313" key="15">
    <source>
        <dbReference type="Proteomes" id="UP000655044"/>
    </source>
</evidence>
<gene>
    <name evidence="14" type="ORF">Pro02_49780</name>
</gene>
<feature type="transmembrane region" description="Helical" evidence="11">
    <location>
        <begin position="156"/>
        <end position="175"/>
    </location>
</feature>
<dbReference type="Gene3D" id="1.20.1560.10">
    <property type="entry name" value="ABC transporter type 1, transmembrane domain"/>
    <property type="match status" value="1"/>
</dbReference>
<keyword evidence="3" id="KW-1003">Cell membrane</keyword>
<evidence type="ECO:0000256" key="7">
    <source>
        <dbReference type="ARBA" id="ARBA00022840"/>
    </source>
</evidence>
<dbReference type="Pfam" id="PF00005">
    <property type="entry name" value="ABC_tran"/>
    <property type="match status" value="1"/>
</dbReference>
<evidence type="ECO:0000256" key="5">
    <source>
        <dbReference type="ARBA" id="ARBA00022692"/>
    </source>
</evidence>
<keyword evidence="8 11" id="KW-1133">Transmembrane helix</keyword>
<dbReference type="PANTHER" id="PTHR24221:SF646">
    <property type="entry name" value="HAEMOLYSIN SECRETION ATP-BINDING PROTEIN"/>
    <property type="match status" value="1"/>
</dbReference>
<evidence type="ECO:0000256" key="1">
    <source>
        <dbReference type="ARBA" id="ARBA00004429"/>
    </source>
</evidence>
<dbReference type="SUPFAM" id="SSF52540">
    <property type="entry name" value="P-loop containing nucleoside triphosphate hydrolases"/>
    <property type="match status" value="1"/>
</dbReference>
<dbReference type="InterPro" id="IPR003439">
    <property type="entry name" value="ABC_transporter-like_ATP-bd"/>
</dbReference>
<comment type="subcellular location">
    <subcellularLocation>
        <location evidence="1">Cell inner membrane</location>
        <topology evidence="1">Multi-pass membrane protein</topology>
    </subcellularLocation>
</comment>
<dbReference type="InterPro" id="IPR017871">
    <property type="entry name" value="ABC_transporter-like_CS"/>
</dbReference>
<dbReference type="GO" id="GO:0140359">
    <property type="term" value="F:ABC-type transporter activity"/>
    <property type="evidence" value="ECO:0007669"/>
    <property type="project" value="InterPro"/>
</dbReference>
<dbReference type="RefSeq" id="WP_189242050.1">
    <property type="nucleotide sequence ID" value="NZ_BMQP01000008.1"/>
</dbReference>
<sequence>MIVHRRLVQLAGDVKGPIAVCVGLGLAVSSAYAAQALLLAGSLAALVRGRWDEAVTLLLWAFAVIAARAALIWLRETVTVWAGALIRAKLRDRLVTKLGELGPAHLTGTRTGQAQTTLVDGVEGLDPYFSRYLPQVVITFTVPTVLVAWLSTVNPAAAAVLGTAVAGVLIIPRFWDATLLRRGRTRWTAFADLASDYLEAMQGMATLRAFGAVGRVGARLATRARELYETTMRQLRVSLVETGVSAFLIQAGTAGAVLAAAAAFAAPGAGTPGPGAWEVFAVLMVAVECFRPVKNLSEYWHAGYLGITAVDGIENLLSARPAAPDTGALTALPGRAGGGAPELRFEGVTFTYPGRERPAVRDVSLTAAPGRTVALVGPSGAGKSTCVSLLLRHLDPQHGRITLNGVDIRDLTLAALRAQIAVVAQDTYLFHGTVADNLRLARPGATDEELVAACRDAGAHDFIAALPDGYATVLGERGATLSGGQRQRVALARALLADAPLLVLDEATSHVDARGEAAIAQALARARNGRTCLVIAHRLSTVRDADHIVVLADGAVAESGGHGDLLAAGGAYTRLVTAQEIPA</sequence>
<protein>
    <submittedName>
        <fullName evidence="14">HlyB/MsbA family ABC transporter</fullName>
    </submittedName>
</protein>
<feature type="transmembrane region" description="Helical" evidence="11">
    <location>
        <begin position="57"/>
        <end position="74"/>
    </location>
</feature>
<dbReference type="InterPro" id="IPR027417">
    <property type="entry name" value="P-loop_NTPase"/>
</dbReference>
<proteinExistence type="inferred from homology"/>
<dbReference type="InterPro" id="IPR011527">
    <property type="entry name" value="ABC1_TM_dom"/>
</dbReference>
<keyword evidence="7" id="KW-0067">ATP-binding</keyword>
<keyword evidence="9 11" id="KW-0472">Membrane</keyword>